<dbReference type="GO" id="GO:0005886">
    <property type="term" value="C:plasma membrane"/>
    <property type="evidence" value="ECO:0007669"/>
    <property type="project" value="UniProtKB-SubCell"/>
</dbReference>
<dbReference type="RefSeq" id="WP_044434987.1">
    <property type="nucleotide sequence ID" value="NZ_BJYZ01000037.1"/>
</dbReference>
<dbReference type="Pfam" id="PF02687">
    <property type="entry name" value="FtsX"/>
    <property type="match status" value="1"/>
</dbReference>
<keyword evidence="4 7" id="KW-1133">Transmembrane helix</keyword>
<feature type="transmembrane region" description="Helical" evidence="7">
    <location>
        <begin position="408"/>
        <end position="428"/>
    </location>
</feature>
<evidence type="ECO:0000256" key="1">
    <source>
        <dbReference type="ARBA" id="ARBA00004651"/>
    </source>
</evidence>
<proteinExistence type="inferred from homology"/>
<dbReference type="PANTHER" id="PTHR30572">
    <property type="entry name" value="MEMBRANE COMPONENT OF TRANSPORTER-RELATED"/>
    <property type="match status" value="1"/>
</dbReference>
<name>A0A512E0C3_9PROT</name>
<evidence type="ECO:0000259" key="9">
    <source>
        <dbReference type="Pfam" id="PF12704"/>
    </source>
</evidence>
<dbReference type="EMBL" id="BJYZ01000037">
    <property type="protein sequence ID" value="GEO42183.1"/>
    <property type="molecule type" value="Genomic_DNA"/>
</dbReference>
<evidence type="ECO:0000313" key="10">
    <source>
        <dbReference type="EMBL" id="GEO42183.1"/>
    </source>
</evidence>
<dbReference type="InterPro" id="IPR025857">
    <property type="entry name" value="MacB_PCD"/>
</dbReference>
<dbReference type="InterPro" id="IPR003838">
    <property type="entry name" value="ABC3_permease_C"/>
</dbReference>
<dbReference type="Pfam" id="PF12704">
    <property type="entry name" value="MacB_PCD"/>
    <property type="match status" value="1"/>
</dbReference>
<evidence type="ECO:0000256" key="4">
    <source>
        <dbReference type="ARBA" id="ARBA00022989"/>
    </source>
</evidence>
<evidence type="ECO:0000259" key="8">
    <source>
        <dbReference type="Pfam" id="PF02687"/>
    </source>
</evidence>
<comment type="similarity">
    <text evidence="6">Belongs to the ABC-4 integral membrane protein family.</text>
</comment>
<feature type="domain" description="MacB-like periplasmic core" evidence="9">
    <location>
        <begin position="19"/>
        <end position="282"/>
    </location>
</feature>
<keyword evidence="2" id="KW-1003">Cell membrane</keyword>
<dbReference type="PANTHER" id="PTHR30572:SF4">
    <property type="entry name" value="ABC TRANSPORTER PERMEASE YTRF"/>
    <property type="match status" value="1"/>
</dbReference>
<dbReference type="Proteomes" id="UP000321523">
    <property type="component" value="Unassembled WGS sequence"/>
</dbReference>
<accession>A0A512E0C3</accession>
<evidence type="ECO:0000313" key="11">
    <source>
        <dbReference type="Proteomes" id="UP000321523"/>
    </source>
</evidence>
<dbReference type="GO" id="GO:0022857">
    <property type="term" value="F:transmembrane transporter activity"/>
    <property type="evidence" value="ECO:0007669"/>
    <property type="project" value="TreeGrafter"/>
</dbReference>
<evidence type="ECO:0000256" key="5">
    <source>
        <dbReference type="ARBA" id="ARBA00023136"/>
    </source>
</evidence>
<comment type="caution">
    <text evidence="10">The sequence shown here is derived from an EMBL/GenBank/DDBJ whole genome shotgun (WGS) entry which is preliminary data.</text>
</comment>
<dbReference type="OrthoDB" id="9770036at2"/>
<keyword evidence="5 7" id="KW-0472">Membrane</keyword>
<dbReference type="InterPro" id="IPR050250">
    <property type="entry name" value="Macrolide_Exporter_MacB"/>
</dbReference>
<evidence type="ECO:0000256" key="3">
    <source>
        <dbReference type="ARBA" id="ARBA00022692"/>
    </source>
</evidence>
<sequence>MTMALRTALRALWLHRLRSILTMTGIAVGIAAVILMVAIGTATQKQVIDQIQNLGANVMMVVAGQRTGPGGVRLSGDTNVLLTEDDAVAIRAQLPSVREVGATWWGSGQAINGNRNSWSRMHGITAGFMEVRAWPAVSGRLITDEDNAAVAKVALLGQTVVKRLFEPGEDPVGQVIRLRNVPFQVIGVLASKGQSTQGWDQDDVVYVPLATARMRLNNKPAPQIQSASAIAGKKRFDGSGKTGFQKVEQVKANPSVVFAGAVNSIMIQAHDAGSLRTTTDEVRELLRQRHRLMPGEPDDFDIRNLSEVAEARAASARILTALLVGIAALSLLIAGIGIMNIMLVSVTERTAEIGLRLAVGAGRRDILSQFLIEAAALALVSGLLGVLLGFGGVLAVDAATQIAPRIDPLTALGAFLGAGLIGVTFGLYPAWQASRLDPIVALRRV</sequence>
<protein>
    <submittedName>
        <fullName evidence="10">Multidrug ABC transporter substrate-binding protein</fullName>
    </submittedName>
</protein>
<evidence type="ECO:0000256" key="6">
    <source>
        <dbReference type="ARBA" id="ARBA00038076"/>
    </source>
</evidence>
<keyword evidence="3 7" id="KW-0812">Transmembrane</keyword>
<feature type="transmembrane region" description="Helical" evidence="7">
    <location>
        <begin position="20"/>
        <end position="42"/>
    </location>
</feature>
<gene>
    <name evidence="10" type="ORF">SAE02_63310</name>
</gene>
<feature type="transmembrane region" description="Helical" evidence="7">
    <location>
        <begin position="321"/>
        <end position="346"/>
    </location>
</feature>
<evidence type="ECO:0000256" key="7">
    <source>
        <dbReference type="SAM" id="Phobius"/>
    </source>
</evidence>
<feature type="transmembrane region" description="Helical" evidence="7">
    <location>
        <begin position="366"/>
        <end position="396"/>
    </location>
</feature>
<reference evidence="10 11" key="1">
    <citation type="submission" date="2019-07" db="EMBL/GenBank/DDBJ databases">
        <title>Whole genome shotgun sequence of Skermanella aerolata NBRC 106429.</title>
        <authorList>
            <person name="Hosoyama A."/>
            <person name="Uohara A."/>
            <person name="Ohji S."/>
            <person name="Ichikawa N."/>
        </authorList>
    </citation>
    <scope>NUCLEOTIDE SEQUENCE [LARGE SCALE GENOMIC DNA]</scope>
    <source>
        <strain evidence="10 11">NBRC 106429</strain>
    </source>
</reference>
<organism evidence="10 11">
    <name type="scientific">Skermanella aerolata</name>
    <dbReference type="NCBI Taxonomy" id="393310"/>
    <lineage>
        <taxon>Bacteria</taxon>
        <taxon>Pseudomonadati</taxon>
        <taxon>Pseudomonadota</taxon>
        <taxon>Alphaproteobacteria</taxon>
        <taxon>Rhodospirillales</taxon>
        <taxon>Azospirillaceae</taxon>
        <taxon>Skermanella</taxon>
    </lineage>
</organism>
<dbReference type="AlphaFoldDB" id="A0A512E0C3"/>
<feature type="domain" description="ABC3 transporter permease C-terminal" evidence="8">
    <location>
        <begin position="326"/>
        <end position="438"/>
    </location>
</feature>
<keyword evidence="11" id="KW-1185">Reference proteome</keyword>
<comment type="subcellular location">
    <subcellularLocation>
        <location evidence="1">Cell membrane</location>
        <topology evidence="1">Multi-pass membrane protein</topology>
    </subcellularLocation>
</comment>
<evidence type="ECO:0000256" key="2">
    <source>
        <dbReference type="ARBA" id="ARBA00022475"/>
    </source>
</evidence>